<feature type="compositionally biased region" description="Pro residues" evidence="21">
    <location>
        <begin position="786"/>
        <end position="798"/>
    </location>
</feature>
<evidence type="ECO:0000256" key="21">
    <source>
        <dbReference type="SAM" id="MobiDB-lite"/>
    </source>
</evidence>
<feature type="region of interest" description="Disordered" evidence="21">
    <location>
        <begin position="455"/>
        <end position="525"/>
    </location>
</feature>
<feature type="compositionally biased region" description="Polar residues" evidence="21">
    <location>
        <begin position="202"/>
        <end position="214"/>
    </location>
</feature>
<evidence type="ECO:0000256" key="4">
    <source>
        <dbReference type="ARBA" id="ARBA00012551"/>
    </source>
</evidence>
<proteinExistence type="inferred from homology"/>
<keyword evidence="8" id="KW-0479">Metal-binding</keyword>
<dbReference type="EC" id="3.6.4.12" evidence="4"/>
<dbReference type="InterPro" id="IPR011604">
    <property type="entry name" value="PDDEXK-like_dom_sf"/>
</dbReference>
<dbReference type="InterPro" id="IPR014808">
    <property type="entry name" value="DNA_replication_fac_Dna2_N"/>
</dbReference>
<dbReference type="PANTHER" id="PTHR10887">
    <property type="entry name" value="DNA2/NAM7 HELICASE FAMILY"/>
    <property type="match status" value="1"/>
</dbReference>
<dbReference type="PANTHER" id="PTHR10887:SF433">
    <property type="entry name" value="DNA REPLICATION ATP-DEPENDENT HELICASE_NUCLEASE DNA2"/>
    <property type="match status" value="1"/>
</dbReference>
<dbReference type="CDD" id="cd18808">
    <property type="entry name" value="SF1_C_Upf1"/>
    <property type="match status" value="1"/>
</dbReference>
<keyword evidence="11" id="KW-0378">Hydrolase</keyword>
<dbReference type="InterPro" id="IPR047187">
    <property type="entry name" value="SF1_C_Upf1"/>
</dbReference>
<evidence type="ECO:0000256" key="11">
    <source>
        <dbReference type="ARBA" id="ARBA00022801"/>
    </source>
</evidence>
<comment type="subcellular location">
    <subcellularLocation>
        <location evidence="2">Nucleus</location>
    </subcellularLocation>
</comment>
<organism evidence="25 26">
    <name type="scientific">Chlamydomonas incerta</name>
    <dbReference type="NCBI Taxonomy" id="51695"/>
    <lineage>
        <taxon>Eukaryota</taxon>
        <taxon>Viridiplantae</taxon>
        <taxon>Chlorophyta</taxon>
        <taxon>core chlorophytes</taxon>
        <taxon>Chlorophyceae</taxon>
        <taxon>CS clade</taxon>
        <taxon>Chlamydomonadales</taxon>
        <taxon>Chlamydomonadaceae</taxon>
        <taxon>Chlamydomonas</taxon>
    </lineage>
</organism>
<accession>A0A835W6P1</accession>
<evidence type="ECO:0000256" key="13">
    <source>
        <dbReference type="ARBA" id="ARBA00022840"/>
    </source>
</evidence>
<keyword evidence="13" id="KW-0067">ATP-binding</keyword>
<dbReference type="GO" id="GO:0006281">
    <property type="term" value="P:DNA repair"/>
    <property type="evidence" value="ECO:0007669"/>
    <property type="project" value="UniProtKB-KW"/>
</dbReference>
<feature type="region of interest" description="Disordered" evidence="21">
    <location>
        <begin position="615"/>
        <end position="640"/>
    </location>
</feature>
<comment type="cofactor">
    <cofactor evidence="1">
        <name>[4Fe-4S] cluster</name>
        <dbReference type="ChEBI" id="CHEBI:49883"/>
    </cofactor>
</comment>
<reference evidence="25" key="1">
    <citation type="journal article" date="2020" name="bioRxiv">
        <title>Comparative genomics of Chlamydomonas.</title>
        <authorList>
            <person name="Craig R.J."/>
            <person name="Hasan A.R."/>
            <person name="Ness R.W."/>
            <person name="Keightley P.D."/>
        </authorList>
    </citation>
    <scope>NUCLEOTIDE SEQUENCE</scope>
    <source>
        <strain evidence="25">SAG 7.73</strain>
    </source>
</reference>
<dbReference type="Gene3D" id="3.90.320.10">
    <property type="match status" value="1"/>
</dbReference>
<dbReference type="GO" id="GO:0005634">
    <property type="term" value="C:nucleus"/>
    <property type="evidence" value="ECO:0007669"/>
    <property type="project" value="UniProtKB-SubCell"/>
</dbReference>
<feature type="compositionally biased region" description="Low complexity" evidence="21">
    <location>
        <begin position="1225"/>
        <end position="1236"/>
    </location>
</feature>
<evidence type="ECO:0000259" key="23">
    <source>
        <dbReference type="Pfam" id="PF13086"/>
    </source>
</evidence>
<feature type="region of interest" description="Disordered" evidence="21">
    <location>
        <begin position="661"/>
        <end position="734"/>
    </location>
</feature>
<evidence type="ECO:0000256" key="2">
    <source>
        <dbReference type="ARBA" id="ARBA00004123"/>
    </source>
</evidence>
<feature type="compositionally biased region" description="Low complexity" evidence="21">
    <location>
        <begin position="1704"/>
        <end position="1721"/>
    </location>
</feature>
<evidence type="ECO:0000259" key="22">
    <source>
        <dbReference type="Pfam" id="PF08696"/>
    </source>
</evidence>
<dbReference type="Pfam" id="PF08696">
    <property type="entry name" value="Dna2"/>
    <property type="match status" value="1"/>
</dbReference>
<feature type="compositionally biased region" description="Polar residues" evidence="21">
    <location>
        <begin position="1192"/>
        <end position="1203"/>
    </location>
</feature>
<feature type="compositionally biased region" description="Low complexity" evidence="21">
    <location>
        <begin position="805"/>
        <end position="820"/>
    </location>
</feature>
<evidence type="ECO:0000256" key="3">
    <source>
        <dbReference type="ARBA" id="ARBA00007913"/>
    </source>
</evidence>
<keyword evidence="19" id="KW-0511">Multifunctional enzyme</keyword>
<dbReference type="InterPro" id="IPR041679">
    <property type="entry name" value="DNA2/NAM7-like_C"/>
</dbReference>
<keyword evidence="14" id="KW-0408">Iron</keyword>
<dbReference type="InterPro" id="IPR045055">
    <property type="entry name" value="DNA2/NAM7-like"/>
</dbReference>
<evidence type="ECO:0000256" key="6">
    <source>
        <dbReference type="ARBA" id="ARBA00022705"/>
    </source>
</evidence>
<dbReference type="GO" id="GO:0046872">
    <property type="term" value="F:metal ion binding"/>
    <property type="evidence" value="ECO:0007669"/>
    <property type="project" value="UniProtKB-KW"/>
</dbReference>
<evidence type="ECO:0000256" key="8">
    <source>
        <dbReference type="ARBA" id="ARBA00022723"/>
    </source>
</evidence>
<feature type="region of interest" description="Disordered" evidence="21">
    <location>
        <begin position="1137"/>
        <end position="1239"/>
    </location>
</feature>
<keyword evidence="17" id="KW-0234">DNA repair</keyword>
<feature type="compositionally biased region" description="Polar residues" evidence="21">
    <location>
        <begin position="79"/>
        <end position="114"/>
    </location>
</feature>
<keyword evidence="26" id="KW-1185">Reference proteome</keyword>
<dbReference type="CDD" id="cd18041">
    <property type="entry name" value="DEXXQc_DNA2"/>
    <property type="match status" value="1"/>
</dbReference>
<dbReference type="EMBL" id="JAEHOC010000008">
    <property type="protein sequence ID" value="KAG2439348.1"/>
    <property type="molecule type" value="Genomic_DNA"/>
</dbReference>
<keyword evidence="5" id="KW-0004">4Fe-4S</keyword>
<comment type="similarity">
    <text evidence="3">Belongs to the DNA2/NAM7 helicase family.</text>
</comment>
<keyword evidence="12" id="KW-0347">Helicase</keyword>
<evidence type="ECO:0000313" key="26">
    <source>
        <dbReference type="Proteomes" id="UP000650467"/>
    </source>
</evidence>
<feature type="compositionally biased region" description="Low complexity" evidence="21">
    <location>
        <begin position="695"/>
        <end position="713"/>
    </location>
</feature>
<dbReference type="SUPFAM" id="SSF52540">
    <property type="entry name" value="P-loop containing nucleoside triphosphate hydrolases"/>
    <property type="match status" value="1"/>
</dbReference>
<keyword evidence="6" id="KW-0235">DNA replication</keyword>
<feature type="compositionally biased region" description="Low complexity" evidence="21">
    <location>
        <begin position="507"/>
        <end position="518"/>
    </location>
</feature>
<feature type="compositionally biased region" description="Low complexity" evidence="21">
    <location>
        <begin position="148"/>
        <end position="157"/>
    </location>
</feature>
<dbReference type="Pfam" id="PF13086">
    <property type="entry name" value="AAA_11"/>
    <property type="match status" value="2"/>
</dbReference>
<sequence>MGKKQPLAAVQKQKGATDITKFFGRKPSGAKEATPGRTTGVAGVRAPGGRAPTPGKHLLDNVLLSQDLDDGLQVVWASSPTAALSPQKATGESQDTARTASQQHTQGGNNSQASRDGFRRALAQAAQKAASSDAHRPDIEGVSGGAGASQAQSQAQAKDQQHDENAPPELQQLLERKSSHRLASTSSTGGVGGGHAVKRQRSGNSRQLGFSDRQSAAAGASHTLLAAPGSDAAPVLHGEAELAPIAATGADAKAAGRDGAGATAAAAPAARDSADVVAPSGDAAAAAAAFDAEEEQLMAEAMAGLEYKTPAAARQQARLVRSALRRNTDGGRLAGGAGTPGLISLGGGAAAAASRKRPLLTCSNKKGAPASGSGHKRRALLDLLDQVELMVKQRTQPSQAAAGARPPSSGPGEEEEEATASRHAAGCTSAVPMATENGAFLPPAFSGAAAVRGQLPDAAGPASQTPPPLPLQTCAPQPSATTGLGPGMMQPAASHPMQGKVLAAGRAPAPTKASTSTTLSDDDEDEIDFDMIDQIYASHAGGSNNSGGAGRNSATQAATAAAGTTAADAAAQAAPTQPVAAGSAHGSTDVVPLTQALAPPAAVVVVGPASRFQRPPLAPTSLPAASHRQEPSRQPPQFGQLQPQLQASHLPQPQTVQPALPLQTAPVPAPPLYRPAQQLPQPEPAQNQPRPPEPAQQLSAQPQPAEPASAVAPRASATSGGGGGWDDDDDDGDFVNVDVDALVAKANISSRPASPSGPAAAAGVPVVAQVPVAAGVPSSTHRQADPPHPLSGRPPPASMGPASAHQPHPQPVQHQQQALALPGAPAVVPAAGMAGSAGTQEAGIGVLGGSGGREDYHYVVLEVQPRGGDGSSRSQNMLRLRCFNEHKGTELLVFLRDMWAEQEVRPGDSANVLGGQPVPADEACPAVEINRQQGLFVLHPDLLLSGTSVIKDCARQAWLDDRVSGGLGSDAALAGNISHELLQRCLQPALEGRLDEARVRREARLVIRARAPELVQQAQLAKDGTSEASVEASLNETVQQLLTWLRTYMAPLGPGSAASGDARLGGAVLMVPTREAEDAPVAPPAEVRCRVDEVLDIEENIWAPKYGIKGQIDATFRVSLSVKDPLHNQLTMHGGLASKVQQQQQPQPDAGGHGCHSGPARFHGQRHHASDGGAPVSAPGGSGPSGSGPWPQQLTASVASACNGQGPAPALQRQHSWSAGSGPEAAQPAQAQQQQAPPIPGVQTESIIVPFEYKSGQVYPEHQLQVLLYLLLMEDRYRTAVRKGLLFHKGMAHMATVPYSHATLASVMVKRNRLAAHLVGAASRPPPPLRSGNNDKCGRCFAKSACAVYLAAEASSAQAAEAAAQGGAEAAAATQAPGSGQQRPQQPSQGLAGRLLDSVHPELQARVGQIPPAAAAFFAHWCRLVDLEEQAARGNRSDLWALTGEQREQLGGCVSRLVFCREEAPLQLQPNQQHQQQQGGAEGEGEVRYCYVFSRQPALPPMSTATGATDCGTSVSPAGDGNLQVASAGPAAAERVQLAQGAKGSDAAGGGLLSAGFAPGDMGVLSVEGRHVNAARVSVAAVTQDTITLSCRKRINIAKLSCPDGGGSSGPRPVTAPLTWRLDRDESASHFTLQRSSLALLALPEMGASYSYSGPKDMRPDARNRVKQVVSSGAAWRTKNLEQLRRLVVDLEAPQQGSGAAKVGGSSQQRQQQAAAGAAAARGGGGARQVPSSSQVLASNSYLRHAARGMNGEQLAAVGAALNMCHYSILLGMPGTGKTTTIVHIIRALVASKVRVFVSSYTNSAVDNILLKLAASLPADGGGLPADGGGAGADSVKFVRLGSAHSVHPGVRRFMPGGAAYPDTSVAGLQHLMNTADVVGCTCLSVNSPLLTGQSFGVVILDEASQATLPASLGPLALGRSFLLVGDHYQLSPLVQSREAAAGGLGVSLFRRLSEAHPQAVVTLSSQYRMCADIMALSNALVYNGRMRCGSNAVATAQLHLPRLPALAAPAQAGACPPSWPASLLPAAAWLQAALVPEARVVFLDTDGAVGCGERMLQDGVVNPGEVRLVHGLVAALAAAGLPPGDVGVASPYKAQVAALQGALAGFASPQQQQQQEGDEAGAASSGVEVLTIDRYQGRDKAAILLSLVRSNPGRGAGRLLADWQRLNVALTRARTKLLLVGSAATASSIPLLAELLRLLMDRPGGVLRLPPDCLETVPALSGAAGG</sequence>
<evidence type="ECO:0000313" key="25">
    <source>
        <dbReference type="EMBL" id="KAG2439348.1"/>
    </source>
</evidence>
<dbReference type="GO" id="GO:0017116">
    <property type="term" value="F:single-stranded DNA helicase activity"/>
    <property type="evidence" value="ECO:0007669"/>
    <property type="project" value="InterPro"/>
</dbReference>
<keyword evidence="7" id="KW-0540">Nuclease</keyword>
<comment type="catalytic activity">
    <reaction evidence="20">
        <text>ATP + H2O = ADP + phosphate + H(+)</text>
        <dbReference type="Rhea" id="RHEA:13065"/>
        <dbReference type="ChEBI" id="CHEBI:15377"/>
        <dbReference type="ChEBI" id="CHEBI:15378"/>
        <dbReference type="ChEBI" id="CHEBI:30616"/>
        <dbReference type="ChEBI" id="CHEBI:43474"/>
        <dbReference type="ChEBI" id="CHEBI:456216"/>
        <dbReference type="EC" id="3.6.4.12"/>
    </reaction>
</comment>
<dbReference type="Pfam" id="PF13087">
    <property type="entry name" value="AAA_12"/>
    <property type="match status" value="1"/>
</dbReference>
<feature type="compositionally biased region" description="Low complexity" evidence="21">
    <location>
        <begin position="400"/>
        <end position="411"/>
    </location>
</feature>
<feature type="compositionally biased region" description="Low complexity" evidence="21">
    <location>
        <begin position="38"/>
        <end position="55"/>
    </location>
</feature>
<dbReference type="InterPro" id="IPR026851">
    <property type="entry name" value="Dna2/JHS1_DEXXQ-box"/>
</dbReference>
<dbReference type="GO" id="GO:0003677">
    <property type="term" value="F:DNA binding"/>
    <property type="evidence" value="ECO:0007669"/>
    <property type="project" value="UniProtKB-KW"/>
</dbReference>
<feature type="domain" description="DNA replication factor Dna2 N-terminal" evidence="22">
    <location>
        <begin position="885"/>
        <end position="1118"/>
    </location>
</feature>
<feature type="compositionally biased region" description="Low complexity" evidence="21">
    <location>
        <begin position="121"/>
        <end position="132"/>
    </location>
</feature>
<evidence type="ECO:0000256" key="5">
    <source>
        <dbReference type="ARBA" id="ARBA00022485"/>
    </source>
</evidence>
<evidence type="ECO:0000256" key="10">
    <source>
        <dbReference type="ARBA" id="ARBA00022763"/>
    </source>
</evidence>
<feature type="compositionally biased region" description="Low complexity" evidence="21">
    <location>
        <begin position="675"/>
        <end position="688"/>
    </location>
</feature>
<dbReference type="GO" id="GO:0071932">
    <property type="term" value="P:replication fork reversal"/>
    <property type="evidence" value="ECO:0007669"/>
    <property type="project" value="TreeGrafter"/>
</dbReference>
<evidence type="ECO:0000259" key="24">
    <source>
        <dbReference type="Pfam" id="PF13087"/>
    </source>
</evidence>
<evidence type="ECO:0000256" key="18">
    <source>
        <dbReference type="ARBA" id="ARBA00023242"/>
    </source>
</evidence>
<dbReference type="InterPro" id="IPR027417">
    <property type="entry name" value="P-loop_NTPase"/>
</dbReference>
<keyword evidence="15" id="KW-0411">Iron-sulfur</keyword>
<evidence type="ECO:0000256" key="20">
    <source>
        <dbReference type="ARBA" id="ARBA00047995"/>
    </source>
</evidence>
<comment type="caution">
    <text evidence="25">The sequence shown here is derived from an EMBL/GenBank/DDBJ whole genome shotgun (WGS) entry which is preliminary data.</text>
</comment>
<feature type="region of interest" description="Disordered" evidence="21">
    <location>
        <begin position="1371"/>
        <end position="1390"/>
    </location>
</feature>
<evidence type="ECO:0000256" key="17">
    <source>
        <dbReference type="ARBA" id="ARBA00023204"/>
    </source>
</evidence>
<feature type="domain" description="DNA2/NAM7 helicase helicase" evidence="23">
    <location>
        <begin position="1870"/>
        <end position="1938"/>
    </location>
</feature>
<evidence type="ECO:0000256" key="7">
    <source>
        <dbReference type="ARBA" id="ARBA00022722"/>
    </source>
</evidence>
<evidence type="ECO:0000256" key="15">
    <source>
        <dbReference type="ARBA" id="ARBA00023014"/>
    </source>
</evidence>
<evidence type="ECO:0000256" key="16">
    <source>
        <dbReference type="ARBA" id="ARBA00023125"/>
    </source>
</evidence>
<feature type="domain" description="DNA2/NAM7 helicase-like C-terminal" evidence="24">
    <location>
        <begin position="1946"/>
        <end position="2184"/>
    </location>
</feature>
<gene>
    <name evidence="25" type="ORF">HXX76_004707</name>
</gene>
<feature type="region of interest" description="Disordered" evidence="21">
    <location>
        <begin position="1697"/>
        <end position="1733"/>
    </location>
</feature>
<feature type="region of interest" description="Disordered" evidence="21">
    <location>
        <begin position="393"/>
        <end position="425"/>
    </location>
</feature>
<evidence type="ECO:0000256" key="14">
    <source>
        <dbReference type="ARBA" id="ARBA00023004"/>
    </source>
</evidence>
<evidence type="ECO:0000256" key="19">
    <source>
        <dbReference type="ARBA" id="ARBA00023268"/>
    </source>
</evidence>
<dbReference type="Proteomes" id="UP000650467">
    <property type="component" value="Unassembled WGS sequence"/>
</dbReference>
<evidence type="ECO:0000256" key="1">
    <source>
        <dbReference type="ARBA" id="ARBA00001966"/>
    </source>
</evidence>
<dbReference type="OrthoDB" id="306218at2759"/>
<feature type="region of interest" description="Disordered" evidence="21">
    <location>
        <begin position="776"/>
        <end position="820"/>
    </location>
</feature>
<dbReference type="Gene3D" id="3.40.50.300">
    <property type="entry name" value="P-loop containing nucleotide triphosphate hydrolases"/>
    <property type="match status" value="3"/>
</dbReference>
<feature type="region of interest" description="Disordered" evidence="21">
    <location>
        <begin position="79"/>
        <end position="216"/>
    </location>
</feature>
<keyword evidence="18" id="KW-0539">Nucleus</keyword>
<keyword evidence="9" id="KW-0547">Nucleotide-binding</keyword>
<keyword evidence="16" id="KW-0238">DNA-binding</keyword>
<feature type="region of interest" description="Disordered" evidence="21">
    <location>
        <begin position="18"/>
        <end position="55"/>
    </location>
</feature>
<evidence type="ECO:0000256" key="9">
    <source>
        <dbReference type="ARBA" id="ARBA00022741"/>
    </source>
</evidence>
<protein>
    <recommendedName>
        <fullName evidence="4">DNA helicase</fullName>
        <ecNumber evidence="4">3.6.4.12</ecNumber>
    </recommendedName>
</protein>
<dbReference type="GO" id="GO:0005524">
    <property type="term" value="F:ATP binding"/>
    <property type="evidence" value="ECO:0007669"/>
    <property type="project" value="UniProtKB-KW"/>
</dbReference>
<dbReference type="GO" id="GO:0051539">
    <property type="term" value="F:4 iron, 4 sulfur cluster binding"/>
    <property type="evidence" value="ECO:0007669"/>
    <property type="project" value="UniProtKB-KW"/>
</dbReference>
<dbReference type="InterPro" id="IPR041677">
    <property type="entry name" value="DNA2/NAM7_AAA_11"/>
</dbReference>
<evidence type="ECO:0000256" key="12">
    <source>
        <dbReference type="ARBA" id="ARBA00022806"/>
    </source>
</evidence>
<keyword evidence="10" id="KW-0227">DNA damage</keyword>
<dbReference type="GO" id="GO:0005737">
    <property type="term" value="C:cytoplasm"/>
    <property type="evidence" value="ECO:0007669"/>
    <property type="project" value="TreeGrafter"/>
</dbReference>
<name>A0A835W6P1_CHLIN</name>
<dbReference type="GO" id="GO:0017108">
    <property type="term" value="F:5'-flap endonuclease activity"/>
    <property type="evidence" value="ECO:0007669"/>
    <property type="project" value="TreeGrafter"/>
</dbReference>
<feature type="domain" description="DNA2/NAM7 helicase helicase" evidence="23">
    <location>
        <begin position="1750"/>
        <end position="1852"/>
    </location>
</feature>